<feature type="transmembrane region" description="Helical" evidence="6">
    <location>
        <begin position="129"/>
        <end position="147"/>
    </location>
</feature>
<protein>
    <submittedName>
        <fullName evidence="8">EamA family transporter</fullName>
    </submittedName>
</protein>
<dbReference type="Pfam" id="PF00892">
    <property type="entry name" value="EamA"/>
    <property type="match status" value="2"/>
</dbReference>
<keyword evidence="9" id="KW-1185">Reference proteome</keyword>
<dbReference type="InterPro" id="IPR037185">
    <property type="entry name" value="EmrE-like"/>
</dbReference>
<feature type="transmembrane region" description="Helical" evidence="6">
    <location>
        <begin position="74"/>
        <end position="94"/>
    </location>
</feature>
<comment type="caution">
    <text evidence="8">The sequence shown here is derived from an EMBL/GenBank/DDBJ whole genome shotgun (WGS) entry which is preliminary data.</text>
</comment>
<keyword evidence="4 6" id="KW-1133">Transmembrane helix</keyword>
<reference evidence="8 9" key="1">
    <citation type="journal article" date="2019" name="Int. J. Syst. Evol. Microbiol.">
        <title>The Global Catalogue of Microorganisms (GCM) 10K type strain sequencing project: providing services to taxonomists for standard genome sequencing and annotation.</title>
        <authorList>
            <consortium name="The Broad Institute Genomics Platform"/>
            <consortium name="The Broad Institute Genome Sequencing Center for Infectious Disease"/>
            <person name="Wu L."/>
            <person name="Ma J."/>
        </authorList>
    </citation>
    <scope>NUCLEOTIDE SEQUENCE [LARGE SCALE GENOMIC DNA]</scope>
    <source>
        <strain evidence="8 9">JCM 13004</strain>
    </source>
</reference>
<feature type="domain" description="EamA" evidence="7">
    <location>
        <begin position="154"/>
        <end position="285"/>
    </location>
</feature>
<feature type="domain" description="EamA" evidence="7">
    <location>
        <begin position="17"/>
        <end position="143"/>
    </location>
</feature>
<dbReference type="SUPFAM" id="SSF103481">
    <property type="entry name" value="Multidrug resistance efflux transporter EmrE"/>
    <property type="match status" value="2"/>
</dbReference>
<organism evidence="8 9">
    <name type="scientific">Kitasatospora nipponensis</name>
    <dbReference type="NCBI Taxonomy" id="258049"/>
    <lineage>
        <taxon>Bacteria</taxon>
        <taxon>Bacillati</taxon>
        <taxon>Actinomycetota</taxon>
        <taxon>Actinomycetes</taxon>
        <taxon>Kitasatosporales</taxon>
        <taxon>Streptomycetaceae</taxon>
        <taxon>Kitasatospora</taxon>
    </lineage>
</organism>
<keyword evidence="3 6" id="KW-0812">Transmembrane</keyword>
<keyword evidence="5 6" id="KW-0472">Membrane</keyword>
<feature type="transmembrane region" description="Helical" evidence="6">
    <location>
        <begin position="100"/>
        <end position="122"/>
    </location>
</feature>
<evidence type="ECO:0000313" key="9">
    <source>
        <dbReference type="Proteomes" id="UP001500037"/>
    </source>
</evidence>
<dbReference type="EMBL" id="BAAALF010000116">
    <property type="protein sequence ID" value="GAA1255768.1"/>
    <property type="molecule type" value="Genomic_DNA"/>
</dbReference>
<sequence>MGGALASKGPAGRAGVALAAALAPAAWGTTYLVTTQLLPEGRPMLLAAARALPAGLLLLAIGRKLPSGRWWGRAAVLGMLNIGLFFPLVFVGAYRLPGGVASTIGAIQPLLVTGFSVAALGVRPGRRAVLAGLVGVLGVGLLVLKSGARLDGVGIAAMVTAIVLMALGTVLTRKWGKPEGVTLLDLTSWQLVAGGLFLAPLAALTEGAPPALSTTNLLGFAYLGLFSTALAYVLWFRGIERLGAGPASFLGLVNPLVATLGGIVVLDQTLTGWQVAGLLLALGAMLAGQAPARRGRGAVAGAPGALPERARPVEVATAARR</sequence>
<evidence type="ECO:0000256" key="4">
    <source>
        <dbReference type="ARBA" id="ARBA00022989"/>
    </source>
</evidence>
<evidence type="ECO:0000256" key="3">
    <source>
        <dbReference type="ARBA" id="ARBA00022692"/>
    </source>
</evidence>
<evidence type="ECO:0000256" key="2">
    <source>
        <dbReference type="ARBA" id="ARBA00007362"/>
    </source>
</evidence>
<evidence type="ECO:0000256" key="6">
    <source>
        <dbReference type="SAM" id="Phobius"/>
    </source>
</evidence>
<dbReference type="InterPro" id="IPR000620">
    <property type="entry name" value="EamA_dom"/>
</dbReference>
<evidence type="ECO:0000313" key="8">
    <source>
        <dbReference type="EMBL" id="GAA1255768.1"/>
    </source>
</evidence>
<evidence type="ECO:0000256" key="5">
    <source>
        <dbReference type="ARBA" id="ARBA00023136"/>
    </source>
</evidence>
<dbReference type="PANTHER" id="PTHR32322">
    <property type="entry name" value="INNER MEMBRANE TRANSPORTER"/>
    <property type="match status" value="1"/>
</dbReference>
<dbReference type="RefSeq" id="WP_344444493.1">
    <property type="nucleotide sequence ID" value="NZ_BAAALF010000116.1"/>
</dbReference>
<feature type="transmembrane region" description="Helical" evidence="6">
    <location>
        <begin position="44"/>
        <end position="62"/>
    </location>
</feature>
<evidence type="ECO:0000256" key="1">
    <source>
        <dbReference type="ARBA" id="ARBA00004141"/>
    </source>
</evidence>
<feature type="transmembrane region" description="Helical" evidence="6">
    <location>
        <begin position="272"/>
        <end position="288"/>
    </location>
</feature>
<dbReference type="InterPro" id="IPR050638">
    <property type="entry name" value="AA-Vitamin_Transporters"/>
</dbReference>
<accession>A0ABN1WNZ4</accession>
<feature type="transmembrane region" description="Helical" evidence="6">
    <location>
        <begin position="153"/>
        <end position="171"/>
    </location>
</feature>
<gene>
    <name evidence="8" type="ORF">GCM10009665_52800</name>
</gene>
<comment type="similarity">
    <text evidence="2">Belongs to the EamA transporter family.</text>
</comment>
<dbReference type="PANTHER" id="PTHR32322:SF2">
    <property type="entry name" value="EAMA DOMAIN-CONTAINING PROTEIN"/>
    <property type="match status" value="1"/>
</dbReference>
<comment type="subcellular location">
    <subcellularLocation>
        <location evidence="1">Membrane</location>
        <topology evidence="1">Multi-pass membrane protein</topology>
    </subcellularLocation>
</comment>
<evidence type="ECO:0000259" key="7">
    <source>
        <dbReference type="Pfam" id="PF00892"/>
    </source>
</evidence>
<feature type="transmembrane region" description="Helical" evidence="6">
    <location>
        <begin position="217"/>
        <end position="235"/>
    </location>
</feature>
<feature type="transmembrane region" description="Helical" evidence="6">
    <location>
        <begin position="183"/>
        <end position="205"/>
    </location>
</feature>
<proteinExistence type="inferred from homology"/>
<feature type="transmembrane region" description="Helical" evidence="6">
    <location>
        <begin position="247"/>
        <end position="266"/>
    </location>
</feature>
<name>A0ABN1WNZ4_9ACTN</name>
<dbReference type="Proteomes" id="UP001500037">
    <property type="component" value="Unassembled WGS sequence"/>
</dbReference>